<accession>A0AAJ8BYH4</accession>
<reference evidence="2" key="1">
    <citation type="submission" date="2025-02" db="EMBL/GenBank/DDBJ databases">
        <authorList>
            <consortium name="NCBI Genome Project"/>
        </authorList>
    </citation>
    <scope>NUCLEOTIDE SEQUENCE</scope>
</reference>
<feature type="region of interest" description="Disordered" evidence="1">
    <location>
        <begin position="1"/>
        <end position="32"/>
    </location>
</feature>
<sequence>MQVPETRVRRRVLGPVTDHGSDETVAGKMGGTSRSVRKKAWIACCGAAIRLVGGGSLGGGGGVGMSVKRERESVCEGELRSLPSYGQDEMIGRTGGSAERSKPLLDRDEEPPIRDKIAGLPRSAQFQCPLFTC</sequence>
<reference evidence="2" key="2">
    <citation type="submission" date="2025-08" db="UniProtKB">
        <authorList>
            <consortium name="RefSeq"/>
        </authorList>
    </citation>
    <scope>IDENTIFICATION</scope>
</reference>
<dbReference type="KEGG" id="ang:An02g02220"/>
<gene>
    <name evidence="2" type="ORF">An02g02220</name>
</gene>
<proteinExistence type="predicted"/>
<evidence type="ECO:0000313" key="2">
    <source>
        <dbReference type="RefSeq" id="XP_059606023.1"/>
    </source>
</evidence>
<dbReference type="GeneID" id="84590245"/>
<dbReference type="VEuPathDB" id="FungiDB:An02g02220"/>
<feature type="compositionally biased region" description="Basic and acidic residues" evidence="1">
    <location>
        <begin position="99"/>
        <end position="115"/>
    </location>
</feature>
<dbReference type="AlphaFoldDB" id="A0AAJ8BYH4"/>
<protein>
    <submittedName>
        <fullName evidence="2">Uncharacterized protein</fullName>
    </submittedName>
</protein>
<organism evidence="2">
    <name type="scientific">Aspergillus niger</name>
    <dbReference type="NCBI Taxonomy" id="5061"/>
    <lineage>
        <taxon>Eukaryota</taxon>
        <taxon>Fungi</taxon>
        <taxon>Dikarya</taxon>
        <taxon>Ascomycota</taxon>
        <taxon>Pezizomycotina</taxon>
        <taxon>Eurotiomycetes</taxon>
        <taxon>Eurotiomycetidae</taxon>
        <taxon>Eurotiales</taxon>
        <taxon>Aspergillaceae</taxon>
        <taxon>Aspergillus</taxon>
        <taxon>Aspergillus subgen. Circumdati</taxon>
    </lineage>
</organism>
<evidence type="ECO:0000256" key="1">
    <source>
        <dbReference type="SAM" id="MobiDB-lite"/>
    </source>
</evidence>
<name>A0AAJ8BYH4_ASPNG</name>
<dbReference type="RefSeq" id="XP_059606023.1">
    <property type="nucleotide sequence ID" value="XM_059746116.1"/>
</dbReference>
<feature type="region of interest" description="Disordered" evidence="1">
    <location>
        <begin position="85"/>
        <end position="115"/>
    </location>
</feature>